<feature type="domain" description="Fe2OG dioxygenase" evidence="13">
    <location>
        <begin position="191"/>
        <end position="292"/>
    </location>
</feature>
<accession>A0ABU1VD65</accession>
<comment type="caution">
    <text evidence="14">The sequence shown here is derived from an EMBL/GenBank/DDBJ whole genome shotgun (WGS) entry which is preliminary data.</text>
</comment>
<feature type="compositionally biased region" description="Polar residues" evidence="12">
    <location>
        <begin position="1"/>
        <end position="11"/>
    </location>
</feature>
<dbReference type="PROSITE" id="PS51471">
    <property type="entry name" value="FE2OG_OXY"/>
    <property type="match status" value="1"/>
</dbReference>
<dbReference type="RefSeq" id="WP_204734339.1">
    <property type="nucleotide sequence ID" value="NZ_JAVDWE010000008.1"/>
</dbReference>
<dbReference type="SUPFAM" id="SSF51197">
    <property type="entry name" value="Clavaminate synthase-like"/>
    <property type="match status" value="1"/>
</dbReference>
<keyword evidence="15" id="KW-1185">Reference proteome</keyword>
<comment type="cofactor">
    <cofactor evidence="1">
        <name>Fe(2+)</name>
        <dbReference type="ChEBI" id="CHEBI:29033"/>
    </cofactor>
</comment>
<name>A0ABU1VD65_9BURK</name>
<protein>
    <recommendedName>
        <fullName evidence="5">2-oxoglutarate-dependent ethylene/succinate-forming enzyme</fullName>
        <ecNumber evidence="4">1.13.12.19</ecNumber>
        <ecNumber evidence="3">1.14.20.7</ecNumber>
    </recommendedName>
    <alternativeName>
        <fullName evidence="7">2-oxoglutarate dioxygenase (ethylene-forming)</fullName>
    </alternativeName>
    <alternativeName>
        <fullName evidence="8">2-oxoglutarate/L-arginine monooxygenase/decarboxylase (succinate-forming)</fullName>
    </alternativeName>
</protein>
<dbReference type="Pfam" id="PF14226">
    <property type="entry name" value="DIOX_N"/>
    <property type="match status" value="1"/>
</dbReference>
<dbReference type="InterPro" id="IPR050231">
    <property type="entry name" value="Iron_ascorbate_oxido_reductase"/>
</dbReference>
<evidence type="ECO:0000256" key="1">
    <source>
        <dbReference type="ARBA" id="ARBA00001954"/>
    </source>
</evidence>
<keyword evidence="11" id="KW-0479">Metal-binding</keyword>
<comment type="pathway">
    <text evidence="2">Alkene biosynthesis; ethylene biosynthesis via 2-oxoglutarate.</text>
</comment>
<comment type="catalytic activity">
    <reaction evidence="10">
        <text>L-arginine + 2-oxoglutarate + O2 = guanidine + L-glutamate 5-semialdehyde + succinate + CO2</text>
        <dbReference type="Rhea" id="RHEA:31535"/>
        <dbReference type="ChEBI" id="CHEBI:15379"/>
        <dbReference type="ChEBI" id="CHEBI:16526"/>
        <dbReference type="ChEBI" id="CHEBI:16810"/>
        <dbReference type="ChEBI" id="CHEBI:30031"/>
        <dbReference type="ChEBI" id="CHEBI:30087"/>
        <dbReference type="ChEBI" id="CHEBI:32682"/>
        <dbReference type="ChEBI" id="CHEBI:58066"/>
        <dbReference type="EC" id="1.14.20.7"/>
    </reaction>
</comment>
<keyword evidence="6" id="KW-0266">Ethylene biosynthesis</keyword>
<dbReference type="PRINTS" id="PR00682">
    <property type="entry name" value="IPNSYNTHASE"/>
</dbReference>
<evidence type="ECO:0000256" key="5">
    <source>
        <dbReference type="ARBA" id="ARBA00019045"/>
    </source>
</evidence>
<evidence type="ECO:0000256" key="10">
    <source>
        <dbReference type="ARBA" id="ARBA00049359"/>
    </source>
</evidence>
<feature type="region of interest" description="Disordered" evidence="12">
    <location>
        <begin position="1"/>
        <end position="20"/>
    </location>
</feature>
<dbReference type="PANTHER" id="PTHR47990">
    <property type="entry name" value="2-OXOGLUTARATE (2OG) AND FE(II)-DEPENDENT OXYGENASE SUPERFAMILY PROTEIN-RELATED"/>
    <property type="match status" value="1"/>
</dbReference>
<keyword evidence="11" id="KW-0560">Oxidoreductase</keyword>
<gene>
    <name evidence="14" type="ORF">J2X09_003158</name>
</gene>
<reference evidence="14 15" key="1">
    <citation type="submission" date="2023-07" db="EMBL/GenBank/DDBJ databases">
        <title>Sorghum-associated microbial communities from plants grown in Nebraska, USA.</title>
        <authorList>
            <person name="Schachtman D."/>
        </authorList>
    </citation>
    <scope>NUCLEOTIDE SEQUENCE [LARGE SCALE GENOMIC DNA]</scope>
    <source>
        <strain evidence="14 15">BE240</strain>
    </source>
</reference>
<comment type="similarity">
    <text evidence="11">Belongs to the iron/ascorbate-dependent oxidoreductase family.</text>
</comment>
<evidence type="ECO:0000256" key="3">
    <source>
        <dbReference type="ARBA" id="ARBA00012293"/>
    </source>
</evidence>
<evidence type="ECO:0000256" key="9">
    <source>
        <dbReference type="ARBA" id="ARBA00047725"/>
    </source>
</evidence>
<dbReference type="InterPro" id="IPR027443">
    <property type="entry name" value="IPNS-like_sf"/>
</dbReference>
<evidence type="ECO:0000256" key="12">
    <source>
        <dbReference type="SAM" id="MobiDB-lite"/>
    </source>
</evidence>
<dbReference type="EC" id="1.14.20.7" evidence="3"/>
<evidence type="ECO:0000256" key="2">
    <source>
        <dbReference type="ARBA" id="ARBA00004767"/>
    </source>
</evidence>
<comment type="catalytic activity">
    <reaction evidence="9">
        <text>2-oxoglutarate + O2 + 2 H(+) = ethene + 3 CO2 + H2O</text>
        <dbReference type="Rhea" id="RHEA:31523"/>
        <dbReference type="ChEBI" id="CHEBI:15377"/>
        <dbReference type="ChEBI" id="CHEBI:15378"/>
        <dbReference type="ChEBI" id="CHEBI:15379"/>
        <dbReference type="ChEBI" id="CHEBI:16526"/>
        <dbReference type="ChEBI" id="CHEBI:16810"/>
        <dbReference type="ChEBI" id="CHEBI:18153"/>
        <dbReference type="EC" id="1.13.12.19"/>
    </reaction>
</comment>
<dbReference type="Proteomes" id="UP001265550">
    <property type="component" value="Unassembled WGS sequence"/>
</dbReference>
<dbReference type="EC" id="1.13.12.19" evidence="4"/>
<proteinExistence type="inferred from homology"/>
<evidence type="ECO:0000259" key="13">
    <source>
        <dbReference type="PROSITE" id="PS51471"/>
    </source>
</evidence>
<evidence type="ECO:0000256" key="7">
    <source>
        <dbReference type="ARBA" id="ARBA00031011"/>
    </source>
</evidence>
<evidence type="ECO:0000313" key="14">
    <source>
        <dbReference type="EMBL" id="MDR7095410.1"/>
    </source>
</evidence>
<dbReference type="Gene3D" id="2.60.120.330">
    <property type="entry name" value="B-lactam Antibiotic, Isopenicillin N Synthase, Chain"/>
    <property type="match status" value="1"/>
</dbReference>
<dbReference type="InterPro" id="IPR044861">
    <property type="entry name" value="IPNS-like_FE2OG_OXY"/>
</dbReference>
<organism evidence="14 15">
    <name type="scientific">Hydrogenophaga laconesensis</name>
    <dbReference type="NCBI Taxonomy" id="1805971"/>
    <lineage>
        <taxon>Bacteria</taxon>
        <taxon>Pseudomonadati</taxon>
        <taxon>Pseudomonadota</taxon>
        <taxon>Betaproteobacteria</taxon>
        <taxon>Burkholderiales</taxon>
        <taxon>Comamonadaceae</taxon>
        <taxon>Hydrogenophaga</taxon>
    </lineage>
</organism>
<dbReference type="InterPro" id="IPR005123">
    <property type="entry name" value="Oxoglu/Fe-dep_dioxygenase_dom"/>
</dbReference>
<evidence type="ECO:0000256" key="8">
    <source>
        <dbReference type="ARBA" id="ARBA00031282"/>
    </source>
</evidence>
<evidence type="ECO:0000256" key="4">
    <source>
        <dbReference type="ARBA" id="ARBA00012531"/>
    </source>
</evidence>
<sequence>MNTASTTTETHPASIPMSSGRLPEVDLHPFLFGDAAARQRVARAMAEACETYGFFYLVHHGMASEVIAAGFDAAQRFFDLPLEQRLACRSTQPRQNRGYQPMFDTALAGGKADVKESFDMGYPLQPDDADLLAGMPFHSLNTWPDAGMIGFRPQVEALYFAMLACGHQVLRAMALALGADPNFFVGHCVKPTTNMRLVHYPPQCISPEEGIGARPHTDKGLITLLLNDDNGGLQVMADEERWIDAPPRADAIIVNVGDLMTRWTNGRFRSALHRVINTTGRQRFSIPQFHHPNFHAVVDPAHLAHDGAVNFEPVVAGEFVASGFRRDRKSWAATAPA</sequence>
<keyword evidence="11" id="KW-0408">Iron</keyword>
<evidence type="ECO:0000256" key="6">
    <source>
        <dbReference type="ARBA" id="ARBA00022666"/>
    </source>
</evidence>
<dbReference type="Pfam" id="PF03171">
    <property type="entry name" value="2OG-FeII_Oxy"/>
    <property type="match status" value="1"/>
</dbReference>
<dbReference type="InterPro" id="IPR026992">
    <property type="entry name" value="DIOX_N"/>
</dbReference>
<dbReference type="EMBL" id="JAVDWE010000008">
    <property type="protein sequence ID" value="MDR7095410.1"/>
    <property type="molecule type" value="Genomic_DNA"/>
</dbReference>
<evidence type="ECO:0000313" key="15">
    <source>
        <dbReference type="Proteomes" id="UP001265550"/>
    </source>
</evidence>
<evidence type="ECO:0000256" key="11">
    <source>
        <dbReference type="RuleBase" id="RU003682"/>
    </source>
</evidence>